<dbReference type="InterPro" id="IPR004045">
    <property type="entry name" value="Glutathione_S-Trfase_N"/>
</dbReference>
<comment type="similarity">
    <text evidence="1">Belongs to the GST superfamily. Zeta family.</text>
</comment>
<dbReference type="EMBL" id="JZEX01000083">
    <property type="protein sequence ID" value="KKB12347.1"/>
    <property type="molecule type" value="Genomic_DNA"/>
</dbReference>
<dbReference type="InterPro" id="IPR036249">
    <property type="entry name" value="Thioredoxin-like_sf"/>
</dbReference>
<dbReference type="SUPFAM" id="SSF52833">
    <property type="entry name" value="Thioredoxin-like"/>
    <property type="match status" value="1"/>
</dbReference>
<dbReference type="PROSITE" id="PS50404">
    <property type="entry name" value="GST_NTER"/>
    <property type="match status" value="1"/>
</dbReference>
<evidence type="ECO:0000313" key="5">
    <source>
        <dbReference type="Proteomes" id="UP000033632"/>
    </source>
</evidence>
<protein>
    <submittedName>
        <fullName evidence="4">Maleylacetoacetate isomerase</fullName>
    </submittedName>
</protein>
<evidence type="ECO:0000259" key="3">
    <source>
        <dbReference type="PROSITE" id="PS50405"/>
    </source>
</evidence>
<dbReference type="InterPro" id="IPR005955">
    <property type="entry name" value="GST_Zeta"/>
</dbReference>
<dbReference type="SFLD" id="SFLDS00019">
    <property type="entry name" value="Glutathione_Transferase_(cytos"/>
    <property type="match status" value="1"/>
</dbReference>
<dbReference type="STRING" id="443610.VE25_07865"/>
<keyword evidence="5" id="KW-1185">Reference proteome</keyword>
<dbReference type="InterPro" id="IPR036282">
    <property type="entry name" value="Glutathione-S-Trfase_C_sf"/>
</dbReference>
<accession>A0A0F5FVY3</accession>
<dbReference type="PANTHER" id="PTHR42673">
    <property type="entry name" value="MALEYLACETOACETATE ISOMERASE"/>
    <property type="match status" value="1"/>
</dbReference>
<reference evidence="4 5" key="1">
    <citation type="submission" date="2015-03" db="EMBL/GenBank/DDBJ databases">
        <authorList>
            <person name="Hassan Y.I."/>
            <person name="Lepp D."/>
            <person name="Li X.-Z."/>
            <person name="Zhou T."/>
        </authorList>
    </citation>
    <scope>NUCLEOTIDE SEQUENCE [LARGE SCALE GENOMIC DNA]</scope>
    <source>
        <strain evidence="4 5">BD-c194</strain>
    </source>
</reference>
<dbReference type="GO" id="GO:0005737">
    <property type="term" value="C:cytoplasm"/>
    <property type="evidence" value="ECO:0007669"/>
    <property type="project" value="InterPro"/>
</dbReference>
<dbReference type="Proteomes" id="UP000033632">
    <property type="component" value="Unassembled WGS sequence"/>
</dbReference>
<dbReference type="InterPro" id="IPR010987">
    <property type="entry name" value="Glutathione-S-Trfase_C-like"/>
</dbReference>
<organism evidence="4 5">
    <name type="scientific">Devosia geojensis</name>
    <dbReference type="NCBI Taxonomy" id="443610"/>
    <lineage>
        <taxon>Bacteria</taxon>
        <taxon>Pseudomonadati</taxon>
        <taxon>Pseudomonadota</taxon>
        <taxon>Alphaproteobacteria</taxon>
        <taxon>Hyphomicrobiales</taxon>
        <taxon>Devosiaceae</taxon>
        <taxon>Devosia</taxon>
    </lineage>
</organism>
<evidence type="ECO:0000313" key="4">
    <source>
        <dbReference type="EMBL" id="KKB12347.1"/>
    </source>
</evidence>
<dbReference type="Gene3D" id="1.20.1050.10">
    <property type="match status" value="1"/>
</dbReference>
<proteinExistence type="inferred from homology"/>
<comment type="caution">
    <text evidence="4">The sequence shown here is derived from an EMBL/GenBank/DDBJ whole genome shotgun (WGS) entry which is preliminary data.</text>
</comment>
<dbReference type="AlphaFoldDB" id="A0A0F5FVY3"/>
<dbReference type="PATRIC" id="fig|443610.3.peg.4146"/>
<dbReference type="GO" id="GO:0006749">
    <property type="term" value="P:glutathione metabolic process"/>
    <property type="evidence" value="ECO:0007669"/>
    <property type="project" value="TreeGrafter"/>
</dbReference>
<evidence type="ECO:0000256" key="1">
    <source>
        <dbReference type="ARBA" id="ARBA00010007"/>
    </source>
</evidence>
<dbReference type="NCBIfam" id="TIGR01262">
    <property type="entry name" value="maiA"/>
    <property type="match status" value="1"/>
</dbReference>
<dbReference type="GO" id="GO:0006559">
    <property type="term" value="P:L-phenylalanine catabolic process"/>
    <property type="evidence" value="ECO:0007669"/>
    <property type="project" value="TreeGrafter"/>
</dbReference>
<dbReference type="Gene3D" id="3.40.30.10">
    <property type="entry name" value="Glutaredoxin"/>
    <property type="match status" value="1"/>
</dbReference>
<feature type="domain" description="GST C-terminal" evidence="3">
    <location>
        <begin position="81"/>
        <end position="209"/>
    </location>
</feature>
<dbReference type="PROSITE" id="PS50405">
    <property type="entry name" value="GST_CTER"/>
    <property type="match status" value="1"/>
</dbReference>
<dbReference type="PANTHER" id="PTHR42673:SF4">
    <property type="entry name" value="MALEYLACETOACETATE ISOMERASE"/>
    <property type="match status" value="1"/>
</dbReference>
<dbReference type="OrthoDB" id="509852at2"/>
<dbReference type="SFLD" id="SFLDG00358">
    <property type="entry name" value="Main_(cytGST)"/>
    <property type="match status" value="1"/>
</dbReference>
<keyword evidence="4" id="KW-0413">Isomerase</keyword>
<name>A0A0F5FVY3_9HYPH</name>
<evidence type="ECO:0000259" key="2">
    <source>
        <dbReference type="PROSITE" id="PS50404"/>
    </source>
</evidence>
<dbReference type="GO" id="GO:0016034">
    <property type="term" value="F:maleylacetoacetate isomerase activity"/>
    <property type="evidence" value="ECO:0007669"/>
    <property type="project" value="TreeGrafter"/>
</dbReference>
<dbReference type="SUPFAM" id="SSF47616">
    <property type="entry name" value="GST C-terminal domain-like"/>
    <property type="match status" value="1"/>
</dbReference>
<dbReference type="GO" id="GO:0004364">
    <property type="term" value="F:glutathione transferase activity"/>
    <property type="evidence" value="ECO:0007669"/>
    <property type="project" value="TreeGrafter"/>
</dbReference>
<feature type="domain" description="GST N-terminal" evidence="2">
    <location>
        <begin position="1"/>
        <end position="76"/>
    </location>
</feature>
<dbReference type="Pfam" id="PF13417">
    <property type="entry name" value="GST_N_3"/>
    <property type="match status" value="1"/>
</dbReference>
<sequence length="210" mass="23569">MRLYTRYQNSAGERVRIVLNLKALAYEYVAIPSLSDAAYMRLNPQRLMPALEVDGHVVTQSLAIIELLEELHPDPPVLPTDPFARGRARAFAAVIAADLHPVTVNRVRRYLAEELGADDAALAAWYRHWARSAFDTLEALLARRERSTRFAYSDAPGLAEACLVPAMRNARRFDCDLSGHPILCAIDEACRALEPFRRAAPESQPDYKPR</sequence>
<gene>
    <name evidence="4" type="ORF">VE25_07865</name>
</gene>
<dbReference type="InterPro" id="IPR040079">
    <property type="entry name" value="Glutathione_S-Trfase"/>
</dbReference>